<dbReference type="NCBIfam" id="TIGR03831">
    <property type="entry name" value="YgiT_finger"/>
    <property type="match status" value="1"/>
</dbReference>
<dbReference type="InterPro" id="IPR022453">
    <property type="entry name" value="Znf_MqsA-type"/>
</dbReference>
<evidence type="ECO:0000313" key="2">
    <source>
        <dbReference type="Proteomes" id="UP000463961"/>
    </source>
</evidence>
<dbReference type="Gene3D" id="3.10.20.860">
    <property type="match status" value="1"/>
</dbReference>
<dbReference type="Pfam" id="PF15731">
    <property type="entry name" value="MqsA_antitoxin"/>
    <property type="match status" value="1"/>
</dbReference>
<dbReference type="CDD" id="cd12870">
    <property type="entry name" value="MqsA"/>
    <property type="match status" value="1"/>
</dbReference>
<accession>A0A679HXF7</accession>
<sequence length="72" mass="8129">MKCPICSKAKLIHDTRDVSYTYKGETTTIPEVVGDFCPACHEVVLNREQGDRFSDLVGHFQRQINSNCVDPD</sequence>
<dbReference type="OrthoDB" id="7349669at2"/>
<dbReference type="EMBL" id="AP022345">
    <property type="protein sequence ID" value="BBU68415.1"/>
    <property type="molecule type" value="Genomic_DNA"/>
</dbReference>
<dbReference type="AlphaFoldDB" id="A0A679HXF7"/>
<evidence type="ECO:0000313" key="1">
    <source>
        <dbReference type="EMBL" id="BBU68415.1"/>
    </source>
</evidence>
<reference evidence="2" key="1">
    <citation type="submission" date="2020-01" db="EMBL/GenBank/DDBJ databases">
        <title>Phosphoaccumulans saitamaens gen. nov., sp. nov., a polyphosphate accumulating bacterium isolated from surface river water.</title>
        <authorList>
            <person name="Watanabe K."/>
            <person name="Suda W."/>
        </authorList>
    </citation>
    <scope>NUCLEOTIDE SEQUENCE [LARGE SCALE GENOMIC DNA]</scope>
    <source>
        <strain evidence="2">ICHIAU1</strain>
    </source>
</reference>
<protein>
    <submittedName>
        <fullName evidence="1">Uncharacterized protein</fullName>
    </submittedName>
</protein>
<dbReference type="InterPro" id="IPR032758">
    <property type="entry name" value="MqsA/HigA-2"/>
</dbReference>
<keyword evidence="2" id="KW-1185">Reference proteome</keyword>
<organism evidence="1 2">
    <name type="scientific">Fluviibacter phosphoraccumulans</name>
    <dbReference type="NCBI Taxonomy" id="1751046"/>
    <lineage>
        <taxon>Bacteria</taxon>
        <taxon>Pseudomonadati</taxon>
        <taxon>Pseudomonadota</taxon>
        <taxon>Betaproteobacteria</taxon>
        <taxon>Rhodocyclales</taxon>
        <taxon>Fluviibacteraceae</taxon>
        <taxon>Fluviibacter</taxon>
    </lineage>
</organism>
<proteinExistence type="predicted"/>
<dbReference type="RefSeq" id="WP_162050794.1">
    <property type="nucleotide sequence ID" value="NZ_AP019011.1"/>
</dbReference>
<dbReference type="Proteomes" id="UP000463961">
    <property type="component" value="Chromosome"/>
</dbReference>
<name>A0A679HXF7_9RHOO</name>
<gene>
    <name evidence="1" type="ORF">ICHIAU1_06980</name>
</gene>